<comment type="similarity">
    <text evidence="1">Belongs to the transferase hexapeptide repeat family.</text>
</comment>
<evidence type="ECO:0000313" key="4">
    <source>
        <dbReference type="Proteomes" id="UP000254771"/>
    </source>
</evidence>
<dbReference type="EMBL" id="QFXE01000020">
    <property type="protein sequence ID" value="RDH83367.1"/>
    <property type="molecule type" value="Genomic_DNA"/>
</dbReference>
<dbReference type="SUPFAM" id="SSF51161">
    <property type="entry name" value="Trimeric LpxA-like enzymes"/>
    <property type="match status" value="1"/>
</dbReference>
<reference evidence="3 4" key="1">
    <citation type="journal article" date="2018" name="ISME J.">
        <title>Endosymbiont genomes yield clues of tubeworm success.</title>
        <authorList>
            <person name="Li Y."/>
            <person name="Liles M.R."/>
            <person name="Halanych K.M."/>
        </authorList>
    </citation>
    <scope>NUCLEOTIDE SEQUENCE [LARGE SCALE GENOMIC DNA]</scope>
    <source>
        <strain evidence="3">A1462</strain>
    </source>
</reference>
<dbReference type="CDD" id="cd03360">
    <property type="entry name" value="LbH_AT_putative"/>
    <property type="match status" value="1"/>
</dbReference>
<accession>A0A370DGB7</accession>
<evidence type="ECO:0000256" key="2">
    <source>
        <dbReference type="PIRSR" id="PIRSR620019-1"/>
    </source>
</evidence>
<dbReference type="PANTHER" id="PTHR43300">
    <property type="entry name" value="ACETYLTRANSFERASE"/>
    <property type="match status" value="1"/>
</dbReference>
<dbReference type="Pfam" id="PF00132">
    <property type="entry name" value="Hexapep"/>
    <property type="match status" value="1"/>
</dbReference>
<organism evidence="3 4">
    <name type="scientific">endosymbiont of Escarpia spicata</name>
    <dbReference type="NCBI Taxonomy" id="2200908"/>
    <lineage>
        <taxon>Bacteria</taxon>
        <taxon>Pseudomonadati</taxon>
        <taxon>Pseudomonadota</taxon>
        <taxon>Gammaproteobacteria</taxon>
        <taxon>sulfur-oxidizing symbionts</taxon>
    </lineage>
</organism>
<dbReference type="InterPro" id="IPR020019">
    <property type="entry name" value="AcTrfase_PglD-like"/>
</dbReference>
<sequence>MKKLIVFGASYFDLIKLIDAINQKEATWDLLGFLDDTPEKQGASYFEVPVLGGRDMLEKWIPEGCFVFNNVCGHWSRSEKVAEILQNHGCQFASLIHPDVDLNYVQVGESIILPQGCLVGSGAKIGNFVSARLGAIISHDAIVEDHVFIGPGVIIGSGVHLKKGAFIGAGATIMLGRTVGEGAVVGAGSVVTKDVPAFFTVVGVPAAVLKKGAA</sequence>
<gene>
    <name evidence="3" type="ORF">DIZ78_15350</name>
</gene>
<evidence type="ECO:0008006" key="5">
    <source>
        <dbReference type="Google" id="ProtNLM"/>
    </source>
</evidence>
<dbReference type="PANTHER" id="PTHR43300:SF7">
    <property type="entry name" value="UDP-N-ACETYLBACILLOSAMINE N-ACETYLTRANSFERASE"/>
    <property type="match status" value="1"/>
</dbReference>
<feature type="site" description="Increases basicity of active site His" evidence="2">
    <location>
        <position position="140"/>
    </location>
</feature>
<dbReference type="Gene3D" id="3.40.50.20">
    <property type="match status" value="1"/>
</dbReference>
<comment type="caution">
    <text evidence="3">The sequence shown here is derived from an EMBL/GenBank/DDBJ whole genome shotgun (WGS) entry which is preliminary data.</text>
</comment>
<evidence type="ECO:0000256" key="1">
    <source>
        <dbReference type="ARBA" id="ARBA00007274"/>
    </source>
</evidence>
<dbReference type="NCBIfam" id="TIGR03570">
    <property type="entry name" value="NeuD_NnaD"/>
    <property type="match status" value="1"/>
</dbReference>
<name>A0A370DGB7_9GAMM</name>
<keyword evidence="4" id="KW-1185">Reference proteome</keyword>
<dbReference type="InterPro" id="IPR050179">
    <property type="entry name" value="Trans_hexapeptide_repeat"/>
</dbReference>
<dbReference type="AlphaFoldDB" id="A0A370DGB7"/>
<evidence type="ECO:0000313" key="3">
    <source>
        <dbReference type="EMBL" id="RDH83367.1"/>
    </source>
</evidence>
<dbReference type="Proteomes" id="UP000254771">
    <property type="component" value="Unassembled WGS sequence"/>
</dbReference>
<feature type="active site" description="Proton acceptor" evidence="2">
    <location>
        <position position="139"/>
    </location>
</feature>
<dbReference type="InterPro" id="IPR011004">
    <property type="entry name" value="Trimer_LpxA-like_sf"/>
</dbReference>
<protein>
    <recommendedName>
        <fullName evidence="5">Acetyltransferase</fullName>
    </recommendedName>
</protein>
<dbReference type="Gene3D" id="2.160.10.10">
    <property type="entry name" value="Hexapeptide repeat proteins"/>
    <property type="match status" value="1"/>
</dbReference>
<proteinExistence type="inferred from homology"/>
<dbReference type="InterPro" id="IPR001451">
    <property type="entry name" value="Hexapep"/>
</dbReference>